<proteinExistence type="predicted"/>
<keyword evidence="1" id="KW-0472">Membrane</keyword>
<organism evidence="2 3">
    <name type="scientific">Paraclostridium bifermentans</name>
    <name type="common">Clostridium bifermentans</name>
    <dbReference type="NCBI Taxonomy" id="1490"/>
    <lineage>
        <taxon>Bacteria</taxon>
        <taxon>Bacillati</taxon>
        <taxon>Bacillota</taxon>
        <taxon>Clostridia</taxon>
        <taxon>Peptostreptococcales</taxon>
        <taxon>Peptostreptococcaceae</taxon>
        <taxon>Paraclostridium</taxon>
    </lineage>
</organism>
<evidence type="ECO:0000313" key="2">
    <source>
        <dbReference type="EMBL" id="QEZ70348.1"/>
    </source>
</evidence>
<reference evidence="2 3" key="1">
    <citation type="submission" date="2018-09" db="EMBL/GenBank/DDBJ databases">
        <title>A clostridial neurotoxin that targets Anopheles mosquitoes.</title>
        <authorList>
            <person name="Contreras E."/>
            <person name="Masuyer G."/>
            <person name="Qureshi N."/>
            <person name="Chawla S."/>
            <person name="Lim H.L."/>
            <person name="Chen J."/>
            <person name="Stenmark P."/>
            <person name="Gill S."/>
        </authorList>
    </citation>
    <scope>NUCLEOTIDE SEQUENCE [LARGE SCALE GENOMIC DNA]</scope>
    <source>
        <strain evidence="2 3">Cbm</strain>
    </source>
</reference>
<accession>A0A5P3XJ05</accession>
<keyword evidence="1" id="KW-1133">Transmembrane helix</keyword>
<dbReference type="AlphaFoldDB" id="A0A5P3XJ05"/>
<keyword evidence="1" id="KW-0812">Transmembrane</keyword>
<dbReference type="Proteomes" id="UP000326961">
    <property type="component" value="Chromosome"/>
</dbReference>
<evidence type="ECO:0000313" key="3">
    <source>
        <dbReference type="Proteomes" id="UP000326961"/>
    </source>
</evidence>
<feature type="transmembrane region" description="Helical" evidence="1">
    <location>
        <begin position="52"/>
        <end position="70"/>
    </location>
</feature>
<name>A0A5P3XJ05_PARBF</name>
<dbReference type="InterPro" id="IPR025962">
    <property type="entry name" value="SdpI/YhfL"/>
</dbReference>
<protein>
    <submittedName>
        <fullName evidence="2">SdpI family protein</fullName>
    </submittedName>
</protein>
<feature type="transmembrane region" description="Helical" evidence="1">
    <location>
        <begin position="82"/>
        <end position="102"/>
    </location>
</feature>
<dbReference type="EMBL" id="CP032452">
    <property type="protein sequence ID" value="QEZ70348.1"/>
    <property type="molecule type" value="Genomic_DNA"/>
</dbReference>
<sequence>MIIIFIGLTMYIVGLVCKCLRDDYKQFPNLFVGYKTKYAMKDKETWDEANSYIYKPCTFSFIVSVAAILGNKFLNIKLQDTVYYILIFGIIFGPIILTEIHLRRFNKNKK</sequence>
<dbReference type="RefSeq" id="WP_150887186.1">
    <property type="nucleotide sequence ID" value="NZ_CP032452.1"/>
</dbReference>
<evidence type="ECO:0000256" key="1">
    <source>
        <dbReference type="SAM" id="Phobius"/>
    </source>
</evidence>
<gene>
    <name evidence="2" type="ORF">D4A35_16130</name>
</gene>
<dbReference type="Pfam" id="PF13630">
    <property type="entry name" value="SdpI"/>
    <property type="match status" value="1"/>
</dbReference>